<dbReference type="EMBL" id="AACS02000009">
    <property type="protein sequence ID" value="EAU89319.2"/>
    <property type="molecule type" value="Genomic_DNA"/>
</dbReference>
<evidence type="ECO:0000259" key="3">
    <source>
        <dbReference type="Pfam" id="PF20153"/>
    </source>
</evidence>
<accession>A8NCM6</accession>
<feature type="domain" description="DUF6535" evidence="3">
    <location>
        <begin position="101"/>
        <end position="284"/>
    </location>
</feature>
<keyword evidence="5" id="KW-1185">Reference proteome</keyword>
<dbReference type="eggNOG" id="ENOG502SN69">
    <property type="taxonomic scope" value="Eukaryota"/>
</dbReference>
<dbReference type="RefSeq" id="XP_001832570.2">
    <property type="nucleotide sequence ID" value="XM_001832518.2"/>
</dbReference>
<gene>
    <name evidence="4" type="ORF">CC1G_03584</name>
</gene>
<keyword evidence="2" id="KW-0812">Transmembrane</keyword>
<keyword evidence="2" id="KW-1133">Transmembrane helix</keyword>
<dbReference type="InParanoid" id="A8NCM6"/>
<feature type="region of interest" description="Disordered" evidence="1">
    <location>
        <begin position="1"/>
        <end position="42"/>
    </location>
</feature>
<name>A8NCM6_COPC7</name>
<feature type="compositionally biased region" description="Low complexity" evidence="1">
    <location>
        <begin position="571"/>
        <end position="593"/>
    </location>
</feature>
<feature type="transmembrane region" description="Helical" evidence="2">
    <location>
        <begin position="288"/>
        <end position="312"/>
    </location>
</feature>
<dbReference type="HOGENOM" id="CLU_022196_0_0_1"/>
<feature type="region of interest" description="Disordered" evidence="1">
    <location>
        <begin position="571"/>
        <end position="599"/>
    </location>
</feature>
<dbReference type="InterPro" id="IPR045338">
    <property type="entry name" value="DUF6535"/>
</dbReference>
<dbReference type="KEGG" id="cci:CC1G_03584"/>
<dbReference type="VEuPathDB" id="FungiDB:CC1G_03584"/>
<comment type="caution">
    <text evidence="4">The sequence shown here is derived from an EMBL/GenBank/DDBJ whole genome shotgun (WGS) entry which is preliminary data.</text>
</comment>
<feature type="transmembrane region" description="Helical" evidence="2">
    <location>
        <begin position="254"/>
        <end position="276"/>
    </location>
</feature>
<feature type="region of interest" description="Disordered" evidence="1">
    <location>
        <begin position="77"/>
        <end position="96"/>
    </location>
</feature>
<dbReference type="OrthoDB" id="3235960at2759"/>
<evidence type="ECO:0000256" key="1">
    <source>
        <dbReference type="SAM" id="MobiDB-lite"/>
    </source>
</evidence>
<protein>
    <recommendedName>
        <fullName evidence="3">DUF6535 domain-containing protein</fullName>
    </recommendedName>
</protein>
<dbReference type="AlphaFoldDB" id="A8NCM6"/>
<proteinExistence type="predicted"/>
<evidence type="ECO:0000313" key="4">
    <source>
        <dbReference type="EMBL" id="EAU89319.2"/>
    </source>
</evidence>
<sequence length="736" mass="83197">MMHGRRAPSRTSSGDAANASHRSRGPSRKPSQTFFRSKSRNVHSRVSAKQSFSAQDVALDFEHVLEEALFSTPDVSDTAARGQWKTGDPYHHPIPSQGDAWEESFRVVQRFDDEMCRGWREEIDTLLVFAGLFSATVTAFTVESYRQLHPDSVSDDLSIQLLARISDQLLAASPNVNLPPNPVALKSVVEEFTPTPSSVRVNVFWFTSLTIALTTVLVGILCKQWLREYQRYEGLSPKEAFPVRQMRYEGLLRWHVPTMLSCLPLFLQASLILFFAGLLDLLWSIHNVVATVVSLLVGITMLFIVTTTILPFSQYLFHFSRLNPTVDPQSQCAFKSPQSRAFHLLGTSILNLARQCKDLVYGYGVARDYLRISIWNSDVHWVNYDLEWTRGGRYMQRAVSWFERTFSRNIVNAFHIFHCLQDLNVDVAAGCITEIIHSTWNPFTPFAGLLLPRLREVDALAQTDEEDVLVSQDLVMMGYLITHHRNAPCFLERCLELCTRLINSPIDGTDAVPLVLEVLAVITPDKNLSETLLSQLVDSLSSIFRSDKLNLATSDVQTFWKTFDLLQHHQTSLSPSPSRLKPSSSLSTSMTALPSPPSDIPRRPAYAILREMQSWLRRIMDDPDTPAVEKEYLINECCLGILRVYSSLRARHPDVMAVDSKFRMSADFQILVDFVKSVDEFIVQYEGLTDLLVVWEMVRVEVLGSVEEVTDEEEVLMGKVEGKDADVKTDIVVVEG</sequence>
<feature type="transmembrane region" description="Helical" evidence="2">
    <location>
        <begin position="125"/>
        <end position="142"/>
    </location>
</feature>
<keyword evidence="2" id="KW-0472">Membrane</keyword>
<feature type="transmembrane region" description="Helical" evidence="2">
    <location>
        <begin position="203"/>
        <end position="222"/>
    </location>
</feature>
<dbReference type="STRING" id="240176.A8NCM6"/>
<dbReference type="Pfam" id="PF20153">
    <property type="entry name" value="DUF6535"/>
    <property type="match status" value="1"/>
</dbReference>
<dbReference type="Proteomes" id="UP000001861">
    <property type="component" value="Unassembled WGS sequence"/>
</dbReference>
<evidence type="ECO:0000256" key="2">
    <source>
        <dbReference type="SAM" id="Phobius"/>
    </source>
</evidence>
<evidence type="ECO:0000313" key="5">
    <source>
        <dbReference type="Proteomes" id="UP000001861"/>
    </source>
</evidence>
<reference evidence="4 5" key="1">
    <citation type="journal article" date="2010" name="Proc. Natl. Acad. Sci. U.S.A.">
        <title>Insights into evolution of multicellular fungi from the assembled chromosomes of the mushroom Coprinopsis cinerea (Coprinus cinereus).</title>
        <authorList>
            <person name="Stajich J.E."/>
            <person name="Wilke S.K."/>
            <person name="Ahren D."/>
            <person name="Au C.H."/>
            <person name="Birren B.W."/>
            <person name="Borodovsky M."/>
            <person name="Burns C."/>
            <person name="Canback B."/>
            <person name="Casselton L.A."/>
            <person name="Cheng C.K."/>
            <person name="Deng J."/>
            <person name="Dietrich F.S."/>
            <person name="Fargo D.C."/>
            <person name="Farman M.L."/>
            <person name="Gathman A.C."/>
            <person name="Goldberg J."/>
            <person name="Guigo R."/>
            <person name="Hoegger P.J."/>
            <person name="Hooker J.B."/>
            <person name="Huggins A."/>
            <person name="James T.Y."/>
            <person name="Kamada T."/>
            <person name="Kilaru S."/>
            <person name="Kodira C."/>
            <person name="Kues U."/>
            <person name="Kupfer D."/>
            <person name="Kwan H.S."/>
            <person name="Lomsadze A."/>
            <person name="Li W."/>
            <person name="Lilly W.W."/>
            <person name="Ma L.J."/>
            <person name="Mackey A.J."/>
            <person name="Manning G."/>
            <person name="Martin F."/>
            <person name="Muraguchi H."/>
            <person name="Natvig D.O."/>
            <person name="Palmerini H."/>
            <person name="Ramesh M.A."/>
            <person name="Rehmeyer C.J."/>
            <person name="Roe B.A."/>
            <person name="Shenoy N."/>
            <person name="Stanke M."/>
            <person name="Ter-Hovhannisyan V."/>
            <person name="Tunlid A."/>
            <person name="Velagapudi R."/>
            <person name="Vision T.J."/>
            <person name="Zeng Q."/>
            <person name="Zolan M.E."/>
            <person name="Pukkila P.J."/>
        </authorList>
    </citation>
    <scope>NUCLEOTIDE SEQUENCE [LARGE SCALE GENOMIC DNA]</scope>
    <source>
        <strain evidence="5">Okayama-7 / 130 / ATCC MYA-4618 / FGSC 9003</strain>
    </source>
</reference>
<organism evidence="4 5">
    <name type="scientific">Coprinopsis cinerea (strain Okayama-7 / 130 / ATCC MYA-4618 / FGSC 9003)</name>
    <name type="common">Inky cap fungus</name>
    <name type="synonym">Hormographiella aspergillata</name>
    <dbReference type="NCBI Taxonomy" id="240176"/>
    <lineage>
        <taxon>Eukaryota</taxon>
        <taxon>Fungi</taxon>
        <taxon>Dikarya</taxon>
        <taxon>Basidiomycota</taxon>
        <taxon>Agaricomycotina</taxon>
        <taxon>Agaricomycetes</taxon>
        <taxon>Agaricomycetidae</taxon>
        <taxon>Agaricales</taxon>
        <taxon>Agaricineae</taxon>
        <taxon>Psathyrellaceae</taxon>
        <taxon>Coprinopsis</taxon>
    </lineage>
</organism>
<dbReference type="GeneID" id="6009058"/>